<feature type="transmembrane region" description="Helical" evidence="7">
    <location>
        <begin position="313"/>
        <end position="332"/>
    </location>
</feature>
<keyword evidence="3 7" id="KW-0812">Transmembrane</keyword>
<evidence type="ECO:0000256" key="2">
    <source>
        <dbReference type="ARBA" id="ARBA00022475"/>
    </source>
</evidence>
<feature type="transmembrane region" description="Helical" evidence="7">
    <location>
        <begin position="194"/>
        <end position="217"/>
    </location>
</feature>
<dbReference type="Pfam" id="PF12821">
    <property type="entry name" value="ThrE_2"/>
    <property type="match status" value="1"/>
</dbReference>
<feature type="domain" description="Threonine/Serine exporter ThrE" evidence="9">
    <location>
        <begin position="272"/>
        <end position="406"/>
    </location>
</feature>
<evidence type="ECO:0000256" key="3">
    <source>
        <dbReference type="ARBA" id="ARBA00022692"/>
    </source>
</evidence>
<protein>
    <submittedName>
        <fullName evidence="10">Uncharacterized membrane protein YjjP (DUF1212 family)</fullName>
    </submittedName>
</protein>
<evidence type="ECO:0000256" key="7">
    <source>
        <dbReference type="SAM" id="Phobius"/>
    </source>
</evidence>
<evidence type="ECO:0000256" key="6">
    <source>
        <dbReference type="ARBA" id="ARBA00034125"/>
    </source>
</evidence>
<evidence type="ECO:0000256" key="5">
    <source>
        <dbReference type="ARBA" id="ARBA00023136"/>
    </source>
</evidence>
<keyword evidence="5 7" id="KW-0472">Membrane</keyword>
<comment type="similarity">
    <text evidence="6">Belongs to the ThrE exporter (TC 2.A.79) family.</text>
</comment>
<name>A0ABU0MMG7_9PROT</name>
<dbReference type="PANTHER" id="PTHR34390:SF2">
    <property type="entry name" value="SUCCINATE TRANSPORTER SUBUNIT YJJP-RELATED"/>
    <property type="match status" value="1"/>
</dbReference>
<gene>
    <name evidence="10" type="ORF">QO018_003542</name>
</gene>
<feature type="transmembrane region" description="Helical" evidence="7">
    <location>
        <begin position="170"/>
        <end position="188"/>
    </location>
</feature>
<evidence type="ECO:0000313" key="10">
    <source>
        <dbReference type="EMBL" id="MDQ0534665.1"/>
    </source>
</evidence>
<dbReference type="InterPro" id="IPR050539">
    <property type="entry name" value="ThrE_Dicarb/AminoAcid_Exp"/>
</dbReference>
<evidence type="ECO:0000259" key="9">
    <source>
        <dbReference type="Pfam" id="PF12821"/>
    </source>
</evidence>
<keyword evidence="4 7" id="KW-1133">Transmembrane helix</keyword>
<accession>A0ABU0MMG7</accession>
<dbReference type="RefSeq" id="WP_209983716.1">
    <property type="nucleotide sequence ID" value="NZ_JAGINO010000012.1"/>
</dbReference>
<dbReference type="EMBL" id="JAUSVU010000013">
    <property type="protein sequence ID" value="MDQ0534665.1"/>
    <property type="molecule type" value="Genomic_DNA"/>
</dbReference>
<evidence type="ECO:0000256" key="1">
    <source>
        <dbReference type="ARBA" id="ARBA00004651"/>
    </source>
</evidence>
<keyword evidence="11" id="KW-1185">Reference proteome</keyword>
<feature type="transmembrane region" description="Helical" evidence="7">
    <location>
        <begin position="386"/>
        <end position="409"/>
    </location>
</feature>
<dbReference type="PANTHER" id="PTHR34390">
    <property type="entry name" value="UPF0442 PROTEIN YJJB-RELATED"/>
    <property type="match status" value="1"/>
</dbReference>
<feature type="transmembrane region" description="Helical" evidence="7">
    <location>
        <begin position="141"/>
        <end position="158"/>
    </location>
</feature>
<feature type="transmembrane region" description="Helical" evidence="7">
    <location>
        <begin position="273"/>
        <end position="301"/>
    </location>
</feature>
<dbReference type="InterPro" id="IPR010619">
    <property type="entry name" value="ThrE-like_N"/>
</dbReference>
<proteinExistence type="inferred from homology"/>
<comment type="caution">
    <text evidence="10">The sequence shown here is derived from an EMBL/GenBank/DDBJ whole genome shotgun (WGS) entry which is preliminary data.</text>
</comment>
<evidence type="ECO:0000259" key="8">
    <source>
        <dbReference type="Pfam" id="PF06738"/>
    </source>
</evidence>
<sequence>MVPQAAPAHDVAHVTLRLGRLMLVNGADTAHVQDAVTAFAARLGHRVHLLVGLEGLLLTIEDGEGFHTRLGPAITAITVNMGALAALDGIRNGDIPLSSDLSGIDRSLDRVEHGGNRFPPWLVAVAMGVTAASLARLFGALWAVVGVSCLVGVATQLVRQLLAAATVNPVAAAGLAAFAGGLVGALAMKAFPDIPPTLCLVVAGMILVPGVPLLNGVRDLLGKHVGTGIGRLMLGAVTVLAITVGLFRAAGLAGDTLPVGGTLPLLPSAEDVLFAGLAGGGYALLFNVPARAAWICVICGMAGHGLRTVAEHLGLALGAASLLGAFAAALVARKLAGRLHAPAVTFAFPGVVAMIPGSYAFRAGIGGLSIMASGGAAPSALVGETIGLAVTAVVVTASIAIGLCLALAAPRPGGVAPSTASKGASR</sequence>
<dbReference type="Pfam" id="PF06738">
    <property type="entry name" value="ThrE"/>
    <property type="match status" value="1"/>
</dbReference>
<feature type="transmembrane region" description="Helical" evidence="7">
    <location>
        <begin position="344"/>
        <end position="365"/>
    </location>
</feature>
<keyword evidence="2" id="KW-1003">Cell membrane</keyword>
<evidence type="ECO:0000313" key="11">
    <source>
        <dbReference type="Proteomes" id="UP001244552"/>
    </source>
</evidence>
<dbReference type="Proteomes" id="UP001244552">
    <property type="component" value="Unassembled WGS sequence"/>
</dbReference>
<feature type="domain" description="Threonine/serine exporter-like N-terminal" evidence="8">
    <location>
        <begin position="14"/>
        <end position="249"/>
    </location>
</feature>
<feature type="transmembrane region" description="Helical" evidence="7">
    <location>
        <begin position="229"/>
        <end position="253"/>
    </location>
</feature>
<comment type="subcellular location">
    <subcellularLocation>
        <location evidence="1">Cell membrane</location>
        <topology evidence="1">Multi-pass membrane protein</topology>
    </subcellularLocation>
</comment>
<evidence type="ECO:0000256" key="4">
    <source>
        <dbReference type="ARBA" id="ARBA00022989"/>
    </source>
</evidence>
<reference evidence="10 11" key="1">
    <citation type="submission" date="2023-07" db="EMBL/GenBank/DDBJ databases">
        <title>Genomic Encyclopedia of Type Strains, Phase IV (KMG-IV): sequencing the most valuable type-strain genomes for metagenomic binning, comparative biology and taxonomic classification.</title>
        <authorList>
            <person name="Goeker M."/>
        </authorList>
    </citation>
    <scope>NUCLEOTIDE SEQUENCE [LARGE SCALE GENOMIC DNA]</scope>
    <source>
        <strain evidence="10 11">DSM 19922</strain>
    </source>
</reference>
<dbReference type="InterPro" id="IPR024528">
    <property type="entry name" value="ThrE_2"/>
</dbReference>
<organism evidence="10 11">
    <name type="scientific">Azospirillum picis</name>
    <dbReference type="NCBI Taxonomy" id="488438"/>
    <lineage>
        <taxon>Bacteria</taxon>
        <taxon>Pseudomonadati</taxon>
        <taxon>Pseudomonadota</taxon>
        <taxon>Alphaproteobacteria</taxon>
        <taxon>Rhodospirillales</taxon>
        <taxon>Azospirillaceae</taxon>
        <taxon>Azospirillum</taxon>
    </lineage>
</organism>